<name>A0A9N7VXF6_PLEPL</name>
<proteinExistence type="predicted"/>
<dbReference type="PANTHER" id="PTHR12181:SF10">
    <property type="entry name" value="PHOSPHATIDATE PHOSPHATASE LPIN1"/>
    <property type="match status" value="1"/>
</dbReference>
<dbReference type="EMBL" id="CADEAL010004337">
    <property type="protein sequence ID" value="CAB1457355.1"/>
    <property type="molecule type" value="Genomic_DNA"/>
</dbReference>
<sequence>MFIGTCGKTAGHMPRLGEQSPPSPRRRSSCGYASRFLGAEVLVRGASQRHRALNVKVKKFNEARVSGRSSCWDSNQVNLRKAVLDRVRREKQTDGMESKSTRKDSQTVTSESQGATVESVPARIMADLEEALPRPRGKSDSPSKRKARAFSMADMTRGYLHWVNERGTMLPVGPVLLSPSSLFSALHREVIEKKPEKFKIECLLGHLQSLHVLEESAPPGGSSGNDASAESRLQQLTT</sequence>
<dbReference type="GO" id="GO:0003713">
    <property type="term" value="F:transcription coactivator activity"/>
    <property type="evidence" value="ECO:0007669"/>
    <property type="project" value="TreeGrafter"/>
</dbReference>
<dbReference type="GO" id="GO:0009062">
    <property type="term" value="P:fatty acid catabolic process"/>
    <property type="evidence" value="ECO:0007669"/>
    <property type="project" value="TreeGrafter"/>
</dbReference>
<evidence type="ECO:0000256" key="1">
    <source>
        <dbReference type="SAM" id="MobiDB-lite"/>
    </source>
</evidence>
<dbReference type="InterPro" id="IPR031315">
    <property type="entry name" value="LNS2/PITP"/>
</dbReference>
<evidence type="ECO:0000259" key="2">
    <source>
        <dbReference type="SMART" id="SM00775"/>
    </source>
</evidence>
<feature type="region of interest" description="Disordered" evidence="1">
    <location>
        <begin position="129"/>
        <end position="148"/>
    </location>
</feature>
<dbReference type="GO" id="GO:0005741">
    <property type="term" value="C:mitochondrial outer membrane"/>
    <property type="evidence" value="ECO:0007669"/>
    <property type="project" value="TreeGrafter"/>
</dbReference>
<dbReference type="InterPro" id="IPR013209">
    <property type="entry name" value="LNS2"/>
</dbReference>
<dbReference type="GO" id="GO:0019432">
    <property type="term" value="P:triglyceride biosynthetic process"/>
    <property type="evidence" value="ECO:0007669"/>
    <property type="project" value="TreeGrafter"/>
</dbReference>
<feature type="compositionally biased region" description="Basic and acidic residues" evidence="1">
    <location>
        <begin position="88"/>
        <end position="105"/>
    </location>
</feature>
<gene>
    <name evidence="3" type="ORF">PLEPLA_LOCUS45179</name>
</gene>
<feature type="compositionally biased region" description="Polar residues" evidence="1">
    <location>
        <begin position="106"/>
        <end position="116"/>
    </location>
</feature>
<evidence type="ECO:0000313" key="4">
    <source>
        <dbReference type="Proteomes" id="UP001153269"/>
    </source>
</evidence>
<dbReference type="AlphaFoldDB" id="A0A9N7VXF6"/>
<feature type="region of interest" description="Disordered" evidence="1">
    <location>
        <begin position="214"/>
        <end position="238"/>
    </location>
</feature>
<comment type="caution">
    <text evidence="3">The sequence shown here is derived from an EMBL/GenBank/DDBJ whole genome shotgun (WGS) entry which is preliminary data.</text>
</comment>
<dbReference type="GO" id="GO:0045944">
    <property type="term" value="P:positive regulation of transcription by RNA polymerase II"/>
    <property type="evidence" value="ECO:0007669"/>
    <property type="project" value="TreeGrafter"/>
</dbReference>
<dbReference type="GO" id="GO:0005634">
    <property type="term" value="C:nucleus"/>
    <property type="evidence" value="ECO:0007669"/>
    <property type="project" value="TreeGrafter"/>
</dbReference>
<dbReference type="Pfam" id="PF08235">
    <property type="entry name" value="LNS2"/>
    <property type="match status" value="1"/>
</dbReference>
<dbReference type="Proteomes" id="UP001153269">
    <property type="component" value="Unassembled WGS sequence"/>
</dbReference>
<keyword evidence="4" id="KW-1185">Reference proteome</keyword>
<dbReference type="SMART" id="SM00775">
    <property type="entry name" value="LNS2"/>
    <property type="match status" value="1"/>
</dbReference>
<feature type="region of interest" description="Disordered" evidence="1">
    <location>
        <begin position="1"/>
        <end position="29"/>
    </location>
</feature>
<dbReference type="GO" id="GO:0008195">
    <property type="term" value="F:phosphatidate phosphatase activity"/>
    <property type="evidence" value="ECO:0007669"/>
    <property type="project" value="TreeGrafter"/>
</dbReference>
<dbReference type="GO" id="GO:0032869">
    <property type="term" value="P:cellular response to insulin stimulus"/>
    <property type="evidence" value="ECO:0007669"/>
    <property type="project" value="TreeGrafter"/>
</dbReference>
<protein>
    <recommendedName>
        <fullName evidence="2">LNS2/PITP domain-containing protein</fullName>
    </recommendedName>
</protein>
<feature type="compositionally biased region" description="Polar residues" evidence="1">
    <location>
        <begin position="224"/>
        <end position="238"/>
    </location>
</feature>
<organism evidence="3 4">
    <name type="scientific">Pleuronectes platessa</name>
    <name type="common">European plaice</name>
    <dbReference type="NCBI Taxonomy" id="8262"/>
    <lineage>
        <taxon>Eukaryota</taxon>
        <taxon>Metazoa</taxon>
        <taxon>Chordata</taxon>
        <taxon>Craniata</taxon>
        <taxon>Vertebrata</taxon>
        <taxon>Euteleostomi</taxon>
        <taxon>Actinopterygii</taxon>
        <taxon>Neopterygii</taxon>
        <taxon>Teleostei</taxon>
        <taxon>Neoteleostei</taxon>
        <taxon>Acanthomorphata</taxon>
        <taxon>Carangaria</taxon>
        <taxon>Pleuronectiformes</taxon>
        <taxon>Pleuronectoidei</taxon>
        <taxon>Pleuronectidae</taxon>
        <taxon>Pleuronectes</taxon>
    </lineage>
</organism>
<feature type="domain" description="LNS2/PITP" evidence="2">
    <location>
        <begin position="138"/>
        <end position="236"/>
    </location>
</feature>
<evidence type="ECO:0000313" key="3">
    <source>
        <dbReference type="EMBL" id="CAB1457355.1"/>
    </source>
</evidence>
<dbReference type="InterPro" id="IPR026058">
    <property type="entry name" value="LIPIN"/>
</dbReference>
<dbReference type="PANTHER" id="PTHR12181">
    <property type="entry name" value="LIPIN"/>
    <property type="match status" value="1"/>
</dbReference>
<feature type="region of interest" description="Disordered" evidence="1">
    <location>
        <begin position="88"/>
        <end position="120"/>
    </location>
</feature>
<accession>A0A9N7VXF6</accession>
<reference evidence="3" key="1">
    <citation type="submission" date="2020-03" db="EMBL/GenBank/DDBJ databases">
        <authorList>
            <person name="Weist P."/>
        </authorList>
    </citation>
    <scope>NUCLEOTIDE SEQUENCE</scope>
</reference>
<feature type="compositionally biased region" description="Basic and acidic residues" evidence="1">
    <location>
        <begin position="131"/>
        <end position="143"/>
    </location>
</feature>